<reference evidence="2" key="1">
    <citation type="submission" date="2013-10" db="EMBL/GenBank/DDBJ databases">
        <title>Genomic analysis of the causative agents of coccidiosis in chickens.</title>
        <authorList>
            <person name="Reid A.J."/>
            <person name="Blake D."/>
            <person name="Billington K."/>
            <person name="Browne H."/>
            <person name="Dunn M."/>
            <person name="Hung S."/>
            <person name="Kawahara F."/>
            <person name="Miranda-Saavedra D."/>
            <person name="Mourier T."/>
            <person name="Nagra H."/>
            <person name="Otto T.D."/>
            <person name="Rawlings N."/>
            <person name="Sanchez A."/>
            <person name="Sanders M."/>
            <person name="Subramaniam C."/>
            <person name="Tay Y."/>
            <person name="Dear P."/>
            <person name="Doerig C."/>
            <person name="Gruber A."/>
            <person name="Parkinson J."/>
            <person name="Shirley M."/>
            <person name="Wan K.L."/>
            <person name="Berriman M."/>
            <person name="Tomley F."/>
            <person name="Pain A."/>
        </authorList>
    </citation>
    <scope>NUCLEOTIDE SEQUENCE [LARGE SCALE GENOMIC DNA]</scope>
    <source>
        <strain evidence="2">Houghton</strain>
    </source>
</reference>
<dbReference type="InterPro" id="IPR021691">
    <property type="entry name" value="DUF3273"/>
</dbReference>
<proteinExistence type="predicted"/>
<keyword evidence="3" id="KW-1185">Reference proteome</keyword>
<accession>U6LTK4</accession>
<dbReference type="EMBL" id="HG713160">
    <property type="protein sequence ID" value="CDJ52613.1"/>
    <property type="molecule type" value="Genomic_DNA"/>
</dbReference>
<dbReference type="VEuPathDB" id="ToxoDB:EBH_0051050"/>
<organism evidence="2 3">
    <name type="scientific">Eimeria brunetti</name>
    <dbReference type="NCBI Taxonomy" id="51314"/>
    <lineage>
        <taxon>Eukaryota</taxon>
        <taxon>Sar</taxon>
        <taxon>Alveolata</taxon>
        <taxon>Apicomplexa</taxon>
        <taxon>Conoidasida</taxon>
        <taxon>Coccidia</taxon>
        <taxon>Eucoccidiorida</taxon>
        <taxon>Eimeriorina</taxon>
        <taxon>Eimeriidae</taxon>
        <taxon>Eimeria</taxon>
    </lineage>
</organism>
<dbReference type="Pfam" id="PF11677">
    <property type="entry name" value="DUF3273"/>
    <property type="match status" value="1"/>
</dbReference>
<feature type="transmembrane region" description="Helical" evidence="1">
    <location>
        <begin position="76"/>
        <end position="95"/>
    </location>
</feature>
<dbReference type="OrthoDB" id="359547at2759"/>
<keyword evidence="1" id="KW-0812">Transmembrane</keyword>
<evidence type="ECO:0000313" key="2">
    <source>
        <dbReference type="EMBL" id="CDJ52613.1"/>
    </source>
</evidence>
<evidence type="ECO:0000256" key="1">
    <source>
        <dbReference type="SAM" id="Phobius"/>
    </source>
</evidence>
<protein>
    <submittedName>
        <fullName evidence="2">Chromosome III, complete sequence, related</fullName>
    </submittedName>
</protein>
<gene>
    <name evidence="2" type="ORF">EBH_0051050</name>
</gene>
<dbReference type="Proteomes" id="UP000030750">
    <property type="component" value="Unassembled WGS sequence"/>
</dbReference>
<keyword evidence="1" id="KW-1133">Transmembrane helix</keyword>
<feature type="transmembrane region" description="Helical" evidence="1">
    <location>
        <begin position="107"/>
        <end position="132"/>
    </location>
</feature>
<name>U6LTK4_9EIME</name>
<reference evidence="2" key="2">
    <citation type="submission" date="2013-10" db="EMBL/GenBank/DDBJ databases">
        <authorList>
            <person name="Aslett M."/>
        </authorList>
    </citation>
    <scope>NUCLEOTIDE SEQUENCE [LARGE SCALE GENOMIC DNA]</scope>
    <source>
        <strain evidence="2">Houghton</strain>
    </source>
</reference>
<evidence type="ECO:0000313" key="3">
    <source>
        <dbReference type="Proteomes" id="UP000030750"/>
    </source>
</evidence>
<dbReference type="AlphaFoldDB" id="U6LTK4"/>
<sequence length="137" mass="14776">MFNLGVDGDEALAEQHAVSRQLQQYQDRIMLQEDAAAAAAAAAAAGGEPSPRGEEHTPFIALLTQNLLRISFSIKALSVALISLFFLGFGGRWVFTFHSHPDMTNGFHLSVALLMLLQLMGTIGLALFQAFVADDSK</sequence>
<keyword evidence="1" id="KW-0472">Membrane</keyword>